<comment type="caution">
    <text evidence="1">The sequence shown here is derived from an EMBL/GenBank/DDBJ whole genome shotgun (WGS) entry which is preliminary data.</text>
</comment>
<accession>A0ACC2X0E9</accession>
<keyword evidence="2" id="KW-1185">Reference proteome</keyword>
<gene>
    <name evidence="1" type="ORF">QFC22_004506</name>
</gene>
<dbReference type="EMBL" id="JASBWU010000013">
    <property type="protein sequence ID" value="KAJ9116849.1"/>
    <property type="molecule type" value="Genomic_DNA"/>
</dbReference>
<name>A0ACC2X0E9_9TREE</name>
<evidence type="ECO:0000313" key="1">
    <source>
        <dbReference type="EMBL" id="KAJ9116849.1"/>
    </source>
</evidence>
<protein>
    <submittedName>
        <fullName evidence="1">Uncharacterized protein</fullName>
    </submittedName>
</protein>
<reference evidence="1" key="1">
    <citation type="submission" date="2023-04" db="EMBL/GenBank/DDBJ databases">
        <title>Draft Genome sequencing of Naganishia species isolated from polar environments using Oxford Nanopore Technology.</title>
        <authorList>
            <person name="Leo P."/>
            <person name="Venkateswaran K."/>
        </authorList>
    </citation>
    <scope>NUCLEOTIDE SEQUENCE</scope>
    <source>
        <strain evidence="1">MNA-CCFEE 5425</strain>
    </source>
</reference>
<dbReference type="Proteomes" id="UP001243375">
    <property type="component" value="Unassembled WGS sequence"/>
</dbReference>
<evidence type="ECO:0000313" key="2">
    <source>
        <dbReference type="Proteomes" id="UP001243375"/>
    </source>
</evidence>
<organism evidence="1 2">
    <name type="scientific">Naganishia vaughanmartiniae</name>
    <dbReference type="NCBI Taxonomy" id="1424756"/>
    <lineage>
        <taxon>Eukaryota</taxon>
        <taxon>Fungi</taxon>
        <taxon>Dikarya</taxon>
        <taxon>Basidiomycota</taxon>
        <taxon>Agaricomycotina</taxon>
        <taxon>Tremellomycetes</taxon>
        <taxon>Filobasidiales</taxon>
        <taxon>Filobasidiaceae</taxon>
        <taxon>Naganishia</taxon>
    </lineage>
</organism>
<proteinExistence type="predicted"/>
<sequence length="157" mass="16917">MSHNGDSAASFADFVDVFEKMSTTFDQIEPSLRDFLAAHHSTQIQSDLSSTPAGRSQGGASSSRSQSIDNVIENARTVAQSLGQAGDVDGQARLDEAIRRQERMGELTQRIRTATTASSAAIGSGTDASAEMAEVRILMAEWRRLNEEVQRDARGAE</sequence>